<dbReference type="GO" id="GO:0046819">
    <property type="term" value="P:protein secretion by the type V secretion system"/>
    <property type="evidence" value="ECO:0007669"/>
    <property type="project" value="TreeGrafter"/>
</dbReference>
<dbReference type="HOGENOM" id="CLU_020581_2_0_4"/>
<sequence length="694" mass="76951">MHCLLPMMTCCLQRGWVTPSPVRNGTSWVARRGLIDGNSRLGCLHRILKVSRLETGCTRSTWWRRADRFFMPSRSRSAVITEGCGGCSSVWCASSARMGPSVFYLGRSARHKMIITTRKKAKQAVCHRQWSRKGVGFCVGLAPMMLAQALPLEGTEQQPLREQERERVLRQQREATPDVRLARPFVPEQARLPVEESPCFRIERIKLDGDMAMHFQWALAAANPPNDPAIGRCLGTAGINLTMKRMQNAIVARGYVTTRVLAPPQDLKTGTLALTLIPGRIRAIRFADDSSPRATWWNAVPVTSGDLLNLRDIEQGLENFKRVPTADADIQITPAEGPDAQPGESDLVIAWTQAHPVRLNVAIDDAGSRYTGRYQGSVTVSYDNWWTLNDLFYASFNHDLGGGHSGPKGTRGYTVHYEVPYRYWLLGFTTSGYDYHQSVAGAYQTYRYGGDGDFTEVRLSRLLYRDAVRKTYAHVRGWLRHARSFVNGTEIGVQRRHTAGWEIGLSHREFIGSATLESGVAYRKGTGMLGAQPAPEEFLGEGTSRPSLITADAQLTIPFTIAAQQLRYTTAWRGQWSRTPLALPERFSIGGRYTVRGFDGESALIGDRGWLVRNDLGWSLGHTGQTLYLGADYAEVGGPSTSFLIGQHLAGAVIGLRGGAKGLFWDVFAGTPLSKPAGFQTRRFNAGFNVSWSY</sequence>
<dbReference type="Gene3D" id="2.40.160.50">
    <property type="entry name" value="membrane protein fhac: a member of the omp85/tpsb transporter family"/>
    <property type="match status" value="1"/>
</dbReference>
<dbReference type="GO" id="GO:0008320">
    <property type="term" value="F:protein transmembrane transporter activity"/>
    <property type="evidence" value="ECO:0007669"/>
    <property type="project" value="TreeGrafter"/>
</dbReference>
<comment type="subcellular location">
    <subcellularLocation>
        <location evidence="1">Cell outer membrane</location>
    </subcellularLocation>
</comment>
<proteinExistence type="inferred from homology"/>
<dbReference type="PANTHER" id="PTHR34597:SF3">
    <property type="entry name" value="OUTER MEMBRANE TRANSPORTER CDIB"/>
    <property type="match status" value="1"/>
</dbReference>
<dbReference type="AlphaFoldDB" id="E5ARP0"/>
<dbReference type="Pfam" id="PF08479">
    <property type="entry name" value="POTRA_2"/>
    <property type="match status" value="1"/>
</dbReference>
<dbReference type="GO" id="GO:0098046">
    <property type="term" value="C:type V protein secretion system complex"/>
    <property type="evidence" value="ECO:0007669"/>
    <property type="project" value="TreeGrafter"/>
</dbReference>
<dbReference type="InterPro" id="IPR013686">
    <property type="entry name" value="Polypept-transport_assoc_ShlB"/>
</dbReference>
<accession>E5ARP0</accession>
<dbReference type="Pfam" id="PF03865">
    <property type="entry name" value="ShlB"/>
    <property type="match status" value="1"/>
</dbReference>
<keyword evidence="7" id="KW-0406">Ion transport</keyword>
<evidence type="ECO:0000256" key="5">
    <source>
        <dbReference type="ARBA" id="ARBA00022692"/>
    </source>
</evidence>
<dbReference type="EMBL" id="FR687359">
    <property type="protein sequence ID" value="CBW75272.1"/>
    <property type="molecule type" value="Genomic_DNA"/>
</dbReference>
<keyword evidence="8" id="KW-0472">Membrane</keyword>
<gene>
    <name evidence="11" type="ordered locus">RBRH_00101</name>
</gene>
<keyword evidence="9" id="KW-0998">Cell outer membrane</keyword>
<feature type="domain" description="POTRA" evidence="10">
    <location>
        <begin position="200"/>
        <end position="279"/>
    </location>
</feature>
<dbReference type="KEGG" id="brh:RBRH_00101"/>
<dbReference type="FunFam" id="2.40.160.50:FF:000009">
    <property type="entry name" value="Putative hemolysin activator protein"/>
    <property type="match status" value="1"/>
</dbReference>
<dbReference type="GO" id="GO:0006811">
    <property type="term" value="P:monoatomic ion transport"/>
    <property type="evidence" value="ECO:0007669"/>
    <property type="project" value="UniProtKB-KW"/>
</dbReference>
<dbReference type="Proteomes" id="UP000007437">
    <property type="component" value="Chromosome"/>
</dbReference>
<dbReference type="eggNOG" id="COG2831">
    <property type="taxonomic scope" value="Bacteria"/>
</dbReference>
<keyword evidence="6" id="KW-0653">Protein transport</keyword>
<dbReference type="PANTHER" id="PTHR34597">
    <property type="entry name" value="SLR1661 PROTEIN"/>
    <property type="match status" value="1"/>
</dbReference>
<dbReference type="InterPro" id="IPR005565">
    <property type="entry name" value="Hemolysn_activator_HlyB_C"/>
</dbReference>
<protein>
    <submittedName>
        <fullName evidence="11">Hemolysin activator protein</fullName>
    </submittedName>
</protein>
<organism evidence="11 12">
    <name type="scientific">Mycetohabitans rhizoxinica (strain DSM 19002 / CIP 109453 / HKI 454)</name>
    <name type="common">Paraburkholderia rhizoxinica</name>
    <dbReference type="NCBI Taxonomy" id="882378"/>
    <lineage>
        <taxon>Bacteria</taxon>
        <taxon>Pseudomonadati</taxon>
        <taxon>Pseudomonadota</taxon>
        <taxon>Betaproteobacteria</taxon>
        <taxon>Burkholderiales</taxon>
        <taxon>Burkholderiaceae</taxon>
        <taxon>Mycetohabitans</taxon>
    </lineage>
</organism>
<evidence type="ECO:0000256" key="1">
    <source>
        <dbReference type="ARBA" id="ARBA00004442"/>
    </source>
</evidence>
<evidence type="ECO:0000256" key="4">
    <source>
        <dbReference type="ARBA" id="ARBA00022452"/>
    </source>
</evidence>
<dbReference type="Pfam" id="PF17287">
    <property type="entry name" value="POTRA_3"/>
    <property type="match status" value="1"/>
</dbReference>
<evidence type="ECO:0000256" key="2">
    <source>
        <dbReference type="ARBA" id="ARBA00009055"/>
    </source>
</evidence>
<evidence type="ECO:0000256" key="8">
    <source>
        <dbReference type="ARBA" id="ARBA00023136"/>
    </source>
</evidence>
<dbReference type="InterPro" id="IPR051544">
    <property type="entry name" value="TPS_OM_transporter"/>
</dbReference>
<evidence type="ECO:0000256" key="6">
    <source>
        <dbReference type="ARBA" id="ARBA00022927"/>
    </source>
</evidence>
<name>E5ARP0_MYCRK</name>
<dbReference type="STRING" id="882378.RBRH_00101"/>
<dbReference type="InterPro" id="IPR035251">
    <property type="entry name" value="ShlB_POTRA"/>
</dbReference>
<dbReference type="PROSITE" id="PS51779">
    <property type="entry name" value="POTRA"/>
    <property type="match status" value="1"/>
</dbReference>
<keyword evidence="3" id="KW-0813">Transport</keyword>
<evidence type="ECO:0000256" key="3">
    <source>
        <dbReference type="ARBA" id="ARBA00022448"/>
    </source>
</evidence>
<dbReference type="InterPro" id="IPR034746">
    <property type="entry name" value="POTRA"/>
</dbReference>
<evidence type="ECO:0000256" key="7">
    <source>
        <dbReference type="ARBA" id="ARBA00023065"/>
    </source>
</evidence>
<evidence type="ECO:0000313" key="12">
    <source>
        <dbReference type="Proteomes" id="UP000007437"/>
    </source>
</evidence>
<keyword evidence="4" id="KW-1134">Transmembrane beta strand</keyword>
<dbReference type="Gene3D" id="3.10.20.310">
    <property type="entry name" value="membrane protein fhac"/>
    <property type="match status" value="1"/>
</dbReference>
<evidence type="ECO:0000313" key="11">
    <source>
        <dbReference type="EMBL" id="CBW75272.1"/>
    </source>
</evidence>
<evidence type="ECO:0000256" key="9">
    <source>
        <dbReference type="ARBA" id="ARBA00023237"/>
    </source>
</evidence>
<evidence type="ECO:0000259" key="10">
    <source>
        <dbReference type="PROSITE" id="PS51779"/>
    </source>
</evidence>
<keyword evidence="5" id="KW-0812">Transmembrane</keyword>
<dbReference type="GO" id="GO:0009279">
    <property type="term" value="C:cell outer membrane"/>
    <property type="evidence" value="ECO:0007669"/>
    <property type="project" value="UniProtKB-SubCell"/>
</dbReference>
<comment type="similarity">
    <text evidence="2">Belongs to the TPS (TC 1.B.20) family.</text>
</comment>
<reference evidence="11 12" key="1">
    <citation type="journal article" date="2011" name="J. Bacteriol.">
        <title>Complete genome sequence of Burkholderia rhizoxinica, an endosymbiont of Rhizopus microsporus.</title>
        <authorList>
            <person name="Lackner G."/>
            <person name="Moebius N."/>
            <person name="Partida-Martinez L."/>
            <person name="Hertweck C."/>
        </authorList>
    </citation>
    <scope>NUCLEOTIDE SEQUENCE [LARGE SCALE GENOMIC DNA]</scope>
    <source>
        <strain evidence="12">DSM 19002 / CIP 109453 / HKI 454</strain>
    </source>
</reference>